<reference evidence="11 13" key="2">
    <citation type="journal article" date="2013" name="Nature">
        <title>Insights into bilaterian evolution from three spiralian genomes.</title>
        <authorList>
            <person name="Simakov O."/>
            <person name="Marletaz F."/>
            <person name="Cho S.J."/>
            <person name="Edsinger-Gonzales E."/>
            <person name="Havlak P."/>
            <person name="Hellsten U."/>
            <person name="Kuo D.H."/>
            <person name="Larsson T."/>
            <person name="Lv J."/>
            <person name="Arendt D."/>
            <person name="Savage R."/>
            <person name="Osoegawa K."/>
            <person name="de Jong P."/>
            <person name="Grimwood J."/>
            <person name="Chapman J.A."/>
            <person name="Shapiro H."/>
            <person name="Aerts A."/>
            <person name="Otillar R.P."/>
            <person name="Terry A.Y."/>
            <person name="Boore J.L."/>
            <person name="Grigoriev I.V."/>
            <person name="Lindberg D.R."/>
            <person name="Seaver E.C."/>
            <person name="Weisblat D.A."/>
            <person name="Putnam N.H."/>
            <person name="Rokhsar D.S."/>
        </authorList>
    </citation>
    <scope>NUCLEOTIDE SEQUENCE</scope>
    <source>
        <strain evidence="11 13">I ESC-2004</strain>
    </source>
</reference>
<evidence type="ECO:0000256" key="8">
    <source>
        <dbReference type="ARBA" id="ARBA00023224"/>
    </source>
</evidence>
<dbReference type="SUPFAM" id="SSF81321">
    <property type="entry name" value="Family A G protein-coupled receptor-like"/>
    <property type="match status" value="1"/>
</dbReference>
<accession>R7UUA4</accession>
<keyword evidence="6 9" id="KW-0472">Membrane</keyword>
<feature type="domain" description="G-protein coupled receptors family 1 profile" evidence="10">
    <location>
        <begin position="41"/>
        <end position="312"/>
    </location>
</feature>
<dbReference type="PANTHER" id="PTHR24245">
    <property type="entry name" value="G-PROTEIN COUPLED RECEPTOR"/>
    <property type="match status" value="1"/>
</dbReference>
<feature type="transmembrane region" description="Helical" evidence="9">
    <location>
        <begin position="295"/>
        <end position="314"/>
    </location>
</feature>
<evidence type="ECO:0000256" key="9">
    <source>
        <dbReference type="SAM" id="Phobius"/>
    </source>
</evidence>
<evidence type="ECO:0000256" key="5">
    <source>
        <dbReference type="ARBA" id="ARBA00023040"/>
    </source>
</evidence>
<evidence type="ECO:0000256" key="7">
    <source>
        <dbReference type="ARBA" id="ARBA00023170"/>
    </source>
</evidence>
<dbReference type="InterPro" id="IPR017452">
    <property type="entry name" value="GPCR_Rhodpsn_7TM"/>
</dbReference>
<keyword evidence="3 9" id="KW-0812">Transmembrane</keyword>
<dbReference type="EMBL" id="AMQN01007054">
    <property type="status" value="NOT_ANNOTATED_CDS"/>
    <property type="molecule type" value="Genomic_DNA"/>
</dbReference>
<organism evidence="11">
    <name type="scientific">Capitella teleta</name>
    <name type="common">Polychaete worm</name>
    <dbReference type="NCBI Taxonomy" id="283909"/>
    <lineage>
        <taxon>Eukaryota</taxon>
        <taxon>Metazoa</taxon>
        <taxon>Spiralia</taxon>
        <taxon>Lophotrochozoa</taxon>
        <taxon>Annelida</taxon>
        <taxon>Polychaeta</taxon>
        <taxon>Sedentaria</taxon>
        <taxon>Scolecida</taxon>
        <taxon>Capitellidae</taxon>
        <taxon>Capitella</taxon>
    </lineage>
</organism>
<reference evidence="12" key="3">
    <citation type="submission" date="2015-06" db="UniProtKB">
        <authorList>
            <consortium name="EnsemblMetazoa"/>
        </authorList>
    </citation>
    <scope>IDENTIFICATION</scope>
</reference>
<dbReference type="EnsemblMetazoa" id="CapteT122278">
    <property type="protein sequence ID" value="CapteP122278"/>
    <property type="gene ID" value="CapteG122278"/>
</dbReference>
<dbReference type="HOGENOM" id="CLU_009579_3_9_1"/>
<evidence type="ECO:0000256" key="2">
    <source>
        <dbReference type="ARBA" id="ARBA00022475"/>
    </source>
</evidence>
<dbReference type="Pfam" id="PF00001">
    <property type="entry name" value="7tm_1"/>
    <property type="match status" value="1"/>
</dbReference>
<feature type="transmembrane region" description="Helical" evidence="9">
    <location>
        <begin position="102"/>
        <end position="120"/>
    </location>
</feature>
<dbReference type="AlphaFoldDB" id="R7UUA4"/>
<dbReference type="GO" id="GO:0005886">
    <property type="term" value="C:plasma membrane"/>
    <property type="evidence" value="ECO:0007669"/>
    <property type="project" value="UniProtKB-SubCell"/>
</dbReference>
<evidence type="ECO:0000313" key="11">
    <source>
        <dbReference type="EMBL" id="ELU07502.1"/>
    </source>
</evidence>
<evidence type="ECO:0000313" key="13">
    <source>
        <dbReference type="Proteomes" id="UP000014760"/>
    </source>
</evidence>
<keyword evidence="7" id="KW-0675">Receptor</keyword>
<dbReference type="CDD" id="cd15213">
    <property type="entry name" value="7tmA_PSP24-like"/>
    <property type="match status" value="1"/>
</dbReference>
<dbReference type="Gene3D" id="1.20.1070.10">
    <property type="entry name" value="Rhodopsin 7-helix transmembrane proteins"/>
    <property type="match status" value="1"/>
</dbReference>
<comment type="subcellular location">
    <subcellularLocation>
        <location evidence="1">Cell membrane</location>
        <topology evidence="1">Multi-pass membrane protein</topology>
    </subcellularLocation>
</comment>
<dbReference type="GO" id="GO:0004930">
    <property type="term" value="F:G protein-coupled receptor activity"/>
    <property type="evidence" value="ECO:0007669"/>
    <property type="project" value="UniProtKB-KW"/>
</dbReference>
<feature type="transmembrane region" description="Helical" evidence="9">
    <location>
        <begin position="183"/>
        <end position="208"/>
    </location>
</feature>
<gene>
    <name evidence="11" type="ORF">CAPTEDRAFT_122278</name>
</gene>
<dbReference type="PROSITE" id="PS50262">
    <property type="entry name" value="G_PROTEIN_RECEP_F1_2"/>
    <property type="match status" value="1"/>
</dbReference>
<evidence type="ECO:0000259" key="10">
    <source>
        <dbReference type="PROSITE" id="PS50262"/>
    </source>
</evidence>
<dbReference type="InterPro" id="IPR000276">
    <property type="entry name" value="GPCR_Rhodpsn"/>
</dbReference>
<keyword evidence="5" id="KW-0297">G-protein coupled receptor</keyword>
<evidence type="ECO:0000256" key="3">
    <source>
        <dbReference type="ARBA" id="ARBA00022692"/>
    </source>
</evidence>
<dbReference type="PRINTS" id="PR00237">
    <property type="entry name" value="GPCRRHODOPSN"/>
</dbReference>
<dbReference type="STRING" id="283909.R7UUA4"/>
<feature type="transmembrane region" description="Helical" evidence="9">
    <location>
        <begin position="260"/>
        <end position="283"/>
    </location>
</feature>
<dbReference type="Proteomes" id="UP000014760">
    <property type="component" value="Unassembled WGS sequence"/>
</dbReference>
<reference evidence="13" key="1">
    <citation type="submission" date="2012-12" db="EMBL/GenBank/DDBJ databases">
        <authorList>
            <person name="Hellsten U."/>
            <person name="Grimwood J."/>
            <person name="Chapman J.A."/>
            <person name="Shapiro H."/>
            <person name="Aerts A."/>
            <person name="Otillar R.P."/>
            <person name="Terry A.Y."/>
            <person name="Boore J.L."/>
            <person name="Simakov O."/>
            <person name="Marletaz F."/>
            <person name="Cho S.-J."/>
            <person name="Edsinger-Gonzales E."/>
            <person name="Havlak P."/>
            <person name="Kuo D.-H."/>
            <person name="Larsson T."/>
            <person name="Lv J."/>
            <person name="Arendt D."/>
            <person name="Savage R."/>
            <person name="Osoegawa K."/>
            <person name="de Jong P."/>
            <person name="Lindberg D.R."/>
            <person name="Seaver E.C."/>
            <person name="Weisblat D.A."/>
            <person name="Putnam N.H."/>
            <person name="Grigoriev I.V."/>
            <person name="Rokhsar D.S."/>
        </authorList>
    </citation>
    <scope>NUCLEOTIDE SEQUENCE</scope>
    <source>
        <strain evidence="13">I ESC-2004</strain>
    </source>
</reference>
<dbReference type="OMA" id="WHFGDYF"/>
<keyword evidence="4 9" id="KW-1133">Transmembrane helix</keyword>
<evidence type="ECO:0000256" key="4">
    <source>
        <dbReference type="ARBA" id="ARBA00022989"/>
    </source>
</evidence>
<proteinExistence type="predicted"/>
<evidence type="ECO:0000256" key="1">
    <source>
        <dbReference type="ARBA" id="ARBA00004651"/>
    </source>
</evidence>
<feature type="transmembrane region" description="Helical" evidence="9">
    <location>
        <begin position="141"/>
        <end position="163"/>
    </location>
</feature>
<dbReference type="InterPro" id="IPR051880">
    <property type="entry name" value="GPC_Orphan_Receptors"/>
</dbReference>
<keyword evidence="13" id="KW-1185">Reference proteome</keyword>
<feature type="transmembrane region" description="Helical" evidence="9">
    <location>
        <begin position="23"/>
        <end position="49"/>
    </location>
</feature>
<dbReference type="EMBL" id="KB299856">
    <property type="protein sequence ID" value="ELU07502.1"/>
    <property type="molecule type" value="Genomic_DNA"/>
</dbReference>
<dbReference type="OrthoDB" id="10018052at2759"/>
<evidence type="ECO:0000313" key="12">
    <source>
        <dbReference type="EnsemblMetazoa" id="CapteP122278"/>
    </source>
</evidence>
<keyword evidence="8" id="KW-0807">Transducer</keyword>
<dbReference type="PANTHER" id="PTHR24245:SF0">
    <property type="entry name" value="G-PROTEIN COUPLED RECEPTORS FAMILY 1 PROFILE DOMAIN-CONTAINING PROTEIN"/>
    <property type="match status" value="1"/>
</dbReference>
<sequence>MSANLSTECSREPSASKDLPVGLRATICILIICIIFVSVLGNSIVCFIVHQKPPMRSAINLLLANMAMCHIVLSLVSLPLVFTTVISGRWMYGDLICKGTAFLHALLVCESIFVLVTISADRYLITVRRLDKLTPRRAKRLIIGSWIGSFFLVMPPCFGVAEYTFHPGWPQCTLGHYSSTGDIIYVVFFFFVLFYGPALLITPAYFAILRNVRVQMRRVTPQPEQITAIADGRLGLRLHKYCPTRVHVGVNLKARSFKTILILFITYLVCWLPYSFVMIAWIVEQKLDENAIAGSVILLLSYFNCAANPVIYCWRIRKFRDACSEIIPNSMKAITSIPKRAQRRVNPASLYVSQTSN</sequence>
<feature type="transmembrane region" description="Helical" evidence="9">
    <location>
        <begin position="61"/>
        <end position="82"/>
    </location>
</feature>
<keyword evidence="2" id="KW-1003">Cell membrane</keyword>
<evidence type="ECO:0000256" key="6">
    <source>
        <dbReference type="ARBA" id="ARBA00023136"/>
    </source>
</evidence>
<protein>
    <recommendedName>
        <fullName evidence="10">G-protein coupled receptors family 1 profile domain-containing protein</fullName>
    </recommendedName>
</protein>
<name>R7UUA4_CAPTE</name>